<accession>A0A023FF80</accession>
<reference evidence="2" key="1">
    <citation type="submission" date="2014-03" db="EMBL/GenBank/DDBJ databases">
        <title>The sialotranscriptome of Amblyomma triste, Amblyomma parvum and Amblyomma cajennense ticks, uncovered by 454-based RNA-seq.</title>
        <authorList>
            <person name="Garcia G.R."/>
            <person name="Gardinassi L.G."/>
            <person name="Ribeiro J.M."/>
            <person name="Anatriello E."/>
            <person name="Ferreira B.R."/>
            <person name="Moreira H.N."/>
            <person name="Mafra C."/>
            <person name="Olegario M.M."/>
            <person name="Szabo P.J."/>
            <person name="Miranda-Santos I.K."/>
            <person name="Maruyama S.R."/>
        </authorList>
    </citation>
    <scope>NUCLEOTIDE SEQUENCE</scope>
    <source>
        <strain evidence="2">Uberlandia</strain>
        <tissue evidence="2">Salivary glands</tissue>
    </source>
</reference>
<protein>
    <submittedName>
        <fullName evidence="2">Putative secreted protein 94</fullName>
    </submittedName>
</protein>
<evidence type="ECO:0000256" key="1">
    <source>
        <dbReference type="SAM" id="SignalP"/>
    </source>
</evidence>
<proteinExistence type="evidence at transcript level"/>
<dbReference type="Gene3D" id="2.40.128.20">
    <property type="match status" value="1"/>
</dbReference>
<name>A0A023FF80_AMBCJ</name>
<dbReference type="InterPro" id="IPR012674">
    <property type="entry name" value="Calycin"/>
</dbReference>
<dbReference type="AlphaFoldDB" id="A0A023FF80"/>
<keyword evidence="1" id="KW-0732">Signal</keyword>
<feature type="signal peptide" evidence="1">
    <location>
        <begin position="1"/>
        <end position="18"/>
    </location>
</feature>
<sequence>MLLVAFFIVGCGLCATEGTALSVKPVSASTEKYTNMLKVLRMNCTLRLLMISKEIENKTEECLSSYFLENTTDGARRTLQTDIKFNKTAQPNVIFSQSESEIRIAYKKENSSVVVFVEKGDPIYNAWGKGRRVTYANEDCFILKAGKRNKEDDRMPCVLFGRENSRRCFATFKTNCTSPKEVDLGKCETTDGNAINKEQDTCKR</sequence>
<evidence type="ECO:0000313" key="2">
    <source>
        <dbReference type="EMBL" id="JAC19735.1"/>
    </source>
</evidence>
<dbReference type="EMBL" id="GBBK01004747">
    <property type="protein sequence ID" value="JAC19735.1"/>
    <property type="molecule type" value="mRNA"/>
</dbReference>
<organism evidence="2">
    <name type="scientific">Amblyomma cajennense</name>
    <name type="common">Cayenne tick</name>
    <name type="synonym">Acarus cajennensis</name>
    <dbReference type="NCBI Taxonomy" id="34607"/>
    <lineage>
        <taxon>Eukaryota</taxon>
        <taxon>Metazoa</taxon>
        <taxon>Ecdysozoa</taxon>
        <taxon>Arthropoda</taxon>
        <taxon>Chelicerata</taxon>
        <taxon>Arachnida</taxon>
        <taxon>Acari</taxon>
        <taxon>Parasitiformes</taxon>
        <taxon>Ixodida</taxon>
        <taxon>Ixodoidea</taxon>
        <taxon>Ixodidae</taxon>
        <taxon>Amblyomminae</taxon>
        <taxon>Amblyomma</taxon>
    </lineage>
</organism>
<feature type="chain" id="PRO_5001519799" evidence="1">
    <location>
        <begin position="19"/>
        <end position="204"/>
    </location>
</feature>